<reference evidence="2" key="1">
    <citation type="journal article" date="2020" name="Stud. Mycol.">
        <title>101 Dothideomycetes genomes: a test case for predicting lifestyles and emergence of pathogens.</title>
        <authorList>
            <person name="Haridas S."/>
            <person name="Albert R."/>
            <person name="Binder M."/>
            <person name="Bloem J."/>
            <person name="Labutti K."/>
            <person name="Salamov A."/>
            <person name="Andreopoulos B."/>
            <person name="Baker S."/>
            <person name="Barry K."/>
            <person name="Bills G."/>
            <person name="Bluhm B."/>
            <person name="Cannon C."/>
            <person name="Castanera R."/>
            <person name="Culley D."/>
            <person name="Daum C."/>
            <person name="Ezra D."/>
            <person name="Gonzalez J."/>
            <person name="Henrissat B."/>
            <person name="Kuo A."/>
            <person name="Liang C."/>
            <person name="Lipzen A."/>
            <person name="Lutzoni F."/>
            <person name="Magnuson J."/>
            <person name="Mondo S."/>
            <person name="Nolan M."/>
            <person name="Ohm R."/>
            <person name="Pangilinan J."/>
            <person name="Park H.-J."/>
            <person name="Ramirez L."/>
            <person name="Alfaro M."/>
            <person name="Sun H."/>
            <person name="Tritt A."/>
            <person name="Yoshinaga Y."/>
            <person name="Zwiers L.-H."/>
            <person name="Turgeon B."/>
            <person name="Goodwin S."/>
            <person name="Spatafora J."/>
            <person name="Crous P."/>
            <person name="Grigoriev I."/>
        </authorList>
    </citation>
    <scope>NUCLEOTIDE SEQUENCE</scope>
    <source>
        <strain evidence="2">CBS 119687</strain>
    </source>
</reference>
<dbReference type="OrthoDB" id="3946332at2759"/>
<protein>
    <submittedName>
        <fullName evidence="2">Uncharacterized protein</fullName>
    </submittedName>
</protein>
<gene>
    <name evidence="2" type="ORF">P153DRAFT_114768</name>
</gene>
<evidence type="ECO:0000256" key="1">
    <source>
        <dbReference type="SAM" id="SignalP"/>
    </source>
</evidence>
<dbReference type="AlphaFoldDB" id="A0A6A6A2V6"/>
<dbReference type="EMBL" id="ML977516">
    <property type="protein sequence ID" value="KAF2125505.1"/>
    <property type="molecule type" value="Genomic_DNA"/>
</dbReference>
<dbReference type="GeneID" id="54402363"/>
<feature type="chain" id="PRO_5025453378" evidence="1">
    <location>
        <begin position="18"/>
        <end position="222"/>
    </location>
</feature>
<name>A0A6A6A2V6_9PLEO</name>
<dbReference type="Proteomes" id="UP000799771">
    <property type="component" value="Unassembled WGS sequence"/>
</dbReference>
<keyword evidence="1" id="KW-0732">Signal</keyword>
<evidence type="ECO:0000313" key="2">
    <source>
        <dbReference type="EMBL" id="KAF2125505.1"/>
    </source>
</evidence>
<organism evidence="2 3">
    <name type="scientific">Dothidotthia symphoricarpi CBS 119687</name>
    <dbReference type="NCBI Taxonomy" id="1392245"/>
    <lineage>
        <taxon>Eukaryota</taxon>
        <taxon>Fungi</taxon>
        <taxon>Dikarya</taxon>
        <taxon>Ascomycota</taxon>
        <taxon>Pezizomycotina</taxon>
        <taxon>Dothideomycetes</taxon>
        <taxon>Pleosporomycetidae</taxon>
        <taxon>Pleosporales</taxon>
        <taxon>Dothidotthiaceae</taxon>
        <taxon>Dothidotthia</taxon>
    </lineage>
</organism>
<keyword evidence="3" id="KW-1185">Reference proteome</keyword>
<evidence type="ECO:0000313" key="3">
    <source>
        <dbReference type="Proteomes" id="UP000799771"/>
    </source>
</evidence>
<accession>A0A6A6A2V6</accession>
<dbReference type="RefSeq" id="XP_033519897.1">
    <property type="nucleotide sequence ID" value="XM_033661931.1"/>
</dbReference>
<sequence>MLFSVFSIAALAIPVIAQSTTADPAATITSNGISGPPWATSNPEWSSIYNSLVSDGKIPSTLTAAPWPTTGYGPGRGPWGGNWGPQASGGQWGGPSGYGPWGSGSVPWSEWSTNSAWRSAPWTAWWNDASVCPPSEWPGWTAGSWSTDAPWTTWSGCTASTTATSVVTTTMSGSVVVTTAYGLQVAAASAVTTGGSTGGVPMKTAGLGVAIGAAVLGVVGGL</sequence>
<proteinExistence type="predicted"/>
<feature type="signal peptide" evidence="1">
    <location>
        <begin position="1"/>
        <end position="17"/>
    </location>
</feature>